<dbReference type="Pfam" id="PF00581">
    <property type="entry name" value="Rhodanese"/>
    <property type="match status" value="1"/>
</dbReference>
<keyword evidence="3" id="KW-1185">Reference proteome</keyword>
<proteinExistence type="predicted"/>
<feature type="domain" description="Rhodanese" evidence="1">
    <location>
        <begin position="19"/>
        <end position="107"/>
    </location>
</feature>
<dbReference type="OrthoDB" id="9807812at2"/>
<dbReference type="SMART" id="SM00450">
    <property type="entry name" value="RHOD"/>
    <property type="match status" value="1"/>
</dbReference>
<comment type="caution">
    <text evidence="2">The sequence shown here is derived from an EMBL/GenBank/DDBJ whole genome shotgun (WGS) entry which is preliminary data.</text>
</comment>
<evidence type="ECO:0000259" key="1">
    <source>
        <dbReference type="PROSITE" id="PS50206"/>
    </source>
</evidence>
<dbReference type="PROSITE" id="PS50206">
    <property type="entry name" value="RHODANESE_3"/>
    <property type="match status" value="1"/>
</dbReference>
<sequence>MSDVIVNGINVDEAKSLLDNGEAVLIDVRESNEWDSMNIPGATLVPLSAFDPALIPHDPAKVGIFHCRSGRRTADNFGLFQQGRFKQIVHMEGGILDWQAKGYPTQSGS</sequence>
<organism evidence="2 3">
    <name type="scientific">Aestuariispira insulae</name>
    <dbReference type="NCBI Taxonomy" id="1461337"/>
    <lineage>
        <taxon>Bacteria</taxon>
        <taxon>Pseudomonadati</taxon>
        <taxon>Pseudomonadota</taxon>
        <taxon>Alphaproteobacteria</taxon>
        <taxon>Rhodospirillales</taxon>
        <taxon>Kiloniellaceae</taxon>
        <taxon>Aestuariispira</taxon>
    </lineage>
</organism>
<evidence type="ECO:0000313" key="2">
    <source>
        <dbReference type="EMBL" id="RED54095.1"/>
    </source>
</evidence>
<dbReference type="Gene3D" id="3.40.250.10">
    <property type="entry name" value="Rhodanese-like domain"/>
    <property type="match status" value="1"/>
</dbReference>
<gene>
    <name evidence="2" type="ORF">DFP90_101898</name>
</gene>
<dbReference type="InterPro" id="IPR001763">
    <property type="entry name" value="Rhodanese-like_dom"/>
</dbReference>
<reference evidence="2 3" key="1">
    <citation type="submission" date="2018-07" db="EMBL/GenBank/DDBJ databases">
        <title>Genomic Encyclopedia of Type Strains, Phase III (KMG-III): the genomes of soil and plant-associated and newly described type strains.</title>
        <authorList>
            <person name="Whitman W."/>
        </authorList>
    </citation>
    <scope>NUCLEOTIDE SEQUENCE [LARGE SCALE GENOMIC DNA]</scope>
    <source>
        <strain evidence="2 3">CECT 8488</strain>
    </source>
</reference>
<name>A0A3D9HXF5_9PROT</name>
<dbReference type="PANTHER" id="PTHR44086">
    <property type="entry name" value="THIOSULFATE SULFURTRANSFERASE RDL2, MITOCHONDRIAL-RELATED"/>
    <property type="match status" value="1"/>
</dbReference>
<dbReference type="GO" id="GO:0004792">
    <property type="term" value="F:thiosulfate-cyanide sulfurtransferase activity"/>
    <property type="evidence" value="ECO:0007669"/>
    <property type="project" value="TreeGrafter"/>
</dbReference>
<dbReference type="RefSeq" id="WP_115935179.1">
    <property type="nucleotide sequence ID" value="NZ_QRDW01000001.1"/>
</dbReference>
<protein>
    <submittedName>
        <fullName evidence="2">Rhodanese-related sulfurtransferase</fullName>
    </submittedName>
</protein>
<dbReference type="PANTHER" id="PTHR44086:SF10">
    <property type="entry name" value="THIOSULFATE SULFURTRANSFERASE_RHODANESE-LIKE DOMAIN-CONTAINING PROTEIN 3"/>
    <property type="match status" value="1"/>
</dbReference>
<dbReference type="InterPro" id="IPR036873">
    <property type="entry name" value="Rhodanese-like_dom_sf"/>
</dbReference>
<evidence type="ECO:0000313" key="3">
    <source>
        <dbReference type="Proteomes" id="UP000256845"/>
    </source>
</evidence>
<keyword evidence="2" id="KW-0808">Transferase</keyword>
<dbReference type="Proteomes" id="UP000256845">
    <property type="component" value="Unassembled WGS sequence"/>
</dbReference>
<accession>A0A3D9HXF5</accession>
<dbReference type="AlphaFoldDB" id="A0A3D9HXF5"/>
<dbReference type="EMBL" id="QRDW01000001">
    <property type="protein sequence ID" value="RED54095.1"/>
    <property type="molecule type" value="Genomic_DNA"/>
</dbReference>
<dbReference type="SUPFAM" id="SSF52821">
    <property type="entry name" value="Rhodanese/Cell cycle control phosphatase"/>
    <property type="match status" value="1"/>
</dbReference>